<dbReference type="InterPro" id="IPR045414">
    <property type="entry name" value="DUF5895"/>
</dbReference>
<feature type="region of interest" description="Disordered" evidence="1">
    <location>
        <begin position="273"/>
        <end position="295"/>
    </location>
</feature>
<protein>
    <submittedName>
        <fullName evidence="3">DUF5895 domain-containing protein</fullName>
    </submittedName>
</protein>
<feature type="domain" description="DUF5895" evidence="2">
    <location>
        <begin position="25"/>
        <end position="177"/>
    </location>
</feature>
<dbReference type="Proteomes" id="UP001525890">
    <property type="component" value="Unassembled WGS sequence"/>
</dbReference>
<dbReference type="EMBL" id="JAMXFF010000087">
    <property type="protein sequence ID" value="MCT7970312.1"/>
    <property type="molecule type" value="Genomic_DNA"/>
</dbReference>
<name>A0ABT2N3V9_9CYAN</name>
<evidence type="ECO:0000259" key="2">
    <source>
        <dbReference type="Pfam" id="PF19247"/>
    </source>
</evidence>
<dbReference type="Pfam" id="PF19247">
    <property type="entry name" value="DUF5895"/>
    <property type="match status" value="1"/>
</dbReference>
<evidence type="ECO:0000313" key="3">
    <source>
        <dbReference type="EMBL" id="MCT7970312.1"/>
    </source>
</evidence>
<proteinExistence type="predicted"/>
<comment type="caution">
    <text evidence="3">The sequence shown here is derived from an EMBL/GenBank/DDBJ whole genome shotgun (WGS) entry which is preliminary data.</text>
</comment>
<sequence>MNSSNLPDPNANRTNYPEAQSIRDEFANPIYVDPNAKLPRIQALRGPSENLCGYFVSVDQMALAGWLDFKSDQLITYPFESSGKQEEGILIASPRMLVCPKSPVLAFDRKLTQESQNGPVILGRYTTNMKTEVNYGNLQYFQVYLLDVNNQPLHQVPLMYRATGANQATFAIHWQEFCHELETCHAIVNQIPARPKNSAFRCLGVFSFTVRRDLAGDKQKSFACKVIQHEIPTLQNWRNYFVGFSPIKEAVWEGLEPSSPLLIPDATQPALTGVEESSINLSSSEDNPNPSNFHS</sequence>
<reference evidence="3 4" key="1">
    <citation type="journal article" date="2022" name="Front. Microbiol.">
        <title>High genomic differentiation and limited gene flow indicate recent cryptic speciation within the genus Laspinema (cyanobacteria).</title>
        <authorList>
            <person name="Stanojkovic A."/>
            <person name="Skoupy S."/>
            <person name="Skaloud P."/>
            <person name="Dvorak P."/>
        </authorList>
    </citation>
    <scope>NUCLEOTIDE SEQUENCE [LARGE SCALE GENOMIC DNA]</scope>
    <source>
        <strain evidence="3 4">D2a</strain>
    </source>
</reference>
<evidence type="ECO:0000256" key="1">
    <source>
        <dbReference type="SAM" id="MobiDB-lite"/>
    </source>
</evidence>
<accession>A0ABT2N3V9</accession>
<feature type="compositionally biased region" description="Polar residues" evidence="1">
    <location>
        <begin position="275"/>
        <end position="295"/>
    </location>
</feature>
<evidence type="ECO:0000313" key="4">
    <source>
        <dbReference type="Proteomes" id="UP001525890"/>
    </source>
</evidence>
<gene>
    <name evidence="3" type="ORF">NG799_28755</name>
</gene>
<dbReference type="RefSeq" id="WP_368009731.1">
    <property type="nucleotide sequence ID" value="NZ_JAMXFF010000087.1"/>
</dbReference>
<keyword evidence="4" id="KW-1185">Reference proteome</keyword>
<organism evidence="3 4">
    <name type="scientific">Laspinema palackyanum D2a</name>
    <dbReference type="NCBI Taxonomy" id="2953684"/>
    <lineage>
        <taxon>Bacteria</taxon>
        <taxon>Bacillati</taxon>
        <taxon>Cyanobacteriota</taxon>
        <taxon>Cyanophyceae</taxon>
        <taxon>Oscillatoriophycideae</taxon>
        <taxon>Oscillatoriales</taxon>
        <taxon>Laspinemataceae</taxon>
        <taxon>Laspinema</taxon>
        <taxon>Laspinema palackyanum</taxon>
    </lineage>
</organism>